<name>A0A9Q8SYM4_9PEZI</name>
<keyword evidence="2" id="KW-1185">Reference proteome</keyword>
<organism evidence="1 2">
    <name type="scientific">Colletotrichum lupini</name>
    <dbReference type="NCBI Taxonomy" id="145971"/>
    <lineage>
        <taxon>Eukaryota</taxon>
        <taxon>Fungi</taxon>
        <taxon>Dikarya</taxon>
        <taxon>Ascomycota</taxon>
        <taxon>Pezizomycotina</taxon>
        <taxon>Sordariomycetes</taxon>
        <taxon>Hypocreomycetidae</taxon>
        <taxon>Glomerellales</taxon>
        <taxon>Glomerellaceae</taxon>
        <taxon>Colletotrichum</taxon>
        <taxon>Colletotrichum acutatum species complex</taxon>
    </lineage>
</organism>
<dbReference type="KEGG" id="clup:CLUP02_11447"/>
<dbReference type="Proteomes" id="UP000830671">
    <property type="component" value="Chromosome 5"/>
</dbReference>
<protein>
    <submittedName>
        <fullName evidence="1">Uncharacterized protein</fullName>
    </submittedName>
</protein>
<dbReference type="EMBL" id="CP019477">
    <property type="protein sequence ID" value="UQC85948.1"/>
    <property type="molecule type" value="Genomic_DNA"/>
</dbReference>
<dbReference type="GeneID" id="73345425"/>
<dbReference type="AlphaFoldDB" id="A0A9Q8SYM4"/>
<dbReference type="RefSeq" id="XP_049147560.1">
    <property type="nucleotide sequence ID" value="XM_049290415.1"/>
</dbReference>
<accession>A0A9Q8SYM4</accession>
<evidence type="ECO:0000313" key="2">
    <source>
        <dbReference type="Proteomes" id="UP000830671"/>
    </source>
</evidence>
<gene>
    <name evidence="1" type="ORF">CLUP02_11447</name>
</gene>
<sequence>MLIIDSRSILTSDAASLQSRDYNVLMFLFLFPSHAGPAFDVVQLHFQMAPVFPFDVPVLLPSTDTTFLTSFVQHRQLGREPTICLASVKSPHYETSSFRVAASDGALNLLALGQCNFTESVPLYSSIHLSNNHLSPSEANVPSSAALPIGFYLPLSILTLVNTIKCSRRSCHTLLGLFYHPHWAAMHLLTFVPSKLRNSASTRGLGHGRSPSRRPVLPSIWLLRKRHDSSALLNSNRSLALTQGPALKQSLTPLLRKRWIDTFVPWHLFVALLDHDILTETHHLMLSVEVAWLMSKSSHTQPLCFTALVRCTDTVETEASRTALGVILSRFTEILTMKDNFEAATTIIRISGATD</sequence>
<reference evidence="1" key="1">
    <citation type="journal article" date="2021" name="Mol. Plant Microbe Interact.">
        <title>Complete Genome Sequence of the Plant-Pathogenic Fungus Colletotrichum lupini.</title>
        <authorList>
            <person name="Baroncelli R."/>
            <person name="Pensec F."/>
            <person name="Da Lio D."/>
            <person name="Boufleur T."/>
            <person name="Vicente I."/>
            <person name="Sarrocco S."/>
            <person name="Picot A."/>
            <person name="Baraldi E."/>
            <person name="Sukno S."/>
            <person name="Thon M."/>
            <person name="Le Floch G."/>
        </authorList>
    </citation>
    <scope>NUCLEOTIDE SEQUENCE</scope>
    <source>
        <strain evidence="1">IMI 504893</strain>
    </source>
</reference>
<evidence type="ECO:0000313" key="1">
    <source>
        <dbReference type="EMBL" id="UQC85948.1"/>
    </source>
</evidence>
<proteinExistence type="predicted"/>